<dbReference type="InterPro" id="IPR023299">
    <property type="entry name" value="ATPase_P-typ_cyto_dom_N"/>
</dbReference>
<evidence type="ECO:0000256" key="20">
    <source>
        <dbReference type="ARBA" id="ARBA00048599"/>
    </source>
</evidence>
<evidence type="ECO:0000256" key="22">
    <source>
        <dbReference type="SAM" id="MobiDB-lite"/>
    </source>
</evidence>
<dbReference type="SFLD" id="SFLDF00027">
    <property type="entry name" value="p-type_atpase"/>
    <property type="match status" value="1"/>
</dbReference>
<keyword evidence="8" id="KW-0547">Nucleotide-binding</keyword>
<evidence type="ECO:0000256" key="5">
    <source>
        <dbReference type="ARBA" id="ARBA00022538"/>
    </source>
</evidence>
<feature type="domain" description="Cation-transporting P-type ATPase N-terminal" evidence="24">
    <location>
        <begin position="62"/>
        <end position="136"/>
    </location>
</feature>
<feature type="compositionally biased region" description="Basic residues" evidence="22">
    <location>
        <begin position="47"/>
        <end position="57"/>
    </location>
</feature>
<feature type="transmembrane region" description="Helical" evidence="23">
    <location>
        <begin position="905"/>
        <end position="925"/>
    </location>
</feature>
<keyword evidence="13 23" id="KW-1133">Transmembrane helix</keyword>
<dbReference type="InterPro" id="IPR004014">
    <property type="entry name" value="ATPase_P-typ_cation-transptr_N"/>
</dbReference>
<dbReference type="Pfam" id="PF00122">
    <property type="entry name" value="E1-E2_ATPase"/>
    <property type="match status" value="1"/>
</dbReference>
<dbReference type="InterPro" id="IPR059000">
    <property type="entry name" value="ATPase_P-type_domA"/>
</dbReference>
<dbReference type="Pfam" id="PF13246">
    <property type="entry name" value="Cation_ATPase"/>
    <property type="match status" value="1"/>
</dbReference>
<evidence type="ECO:0000256" key="17">
    <source>
        <dbReference type="ARBA" id="ARBA00023201"/>
    </source>
</evidence>
<evidence type="ECO:0000256" key="3">
    <source>
        <dbReference type="ARBA" id="ARBA00022448"/>
    </source>
</evidence>
<keyword evidence="17" id="KW-0739">Sodium transport</keyword>
<keyword evidence="12" id="KW-1278">Translocase</keyword>
<evidence type="ECO:0000256" key="21">
    <source>
        <dbReference type="ARBA" id="ARBA00049499"/>
    </source>
</evidence>
<keyword evidence="11" id="KW-0630">Potassium</keyword>
<feature type="compositionally biased region" description="Polar residues" evidence="22">
    <location>
        <begin position="1088"/>
        <end position="1104"/>
    </location>
</feature>
<keyword evidence="7" id="KW-0479">Metal-binding</keyword>
<dbReference type="PRINTS" id="PR00120">
    <property type="entry name" value="HATPASE"/>
</dbReference>
<evidence type="ECO:0000256" key="10">
    <source>
        <dbReference type="ARBA" id="ARBA00022842"/>
    </source>
</evidence>
<evidence type="ECO:0000256" key="23">
    <source>
        <dbReference type="SAM" id="Phobius"/>
    </source>
</evidence>
<keyword evidence="5" id="KW-0633">Potassium transport</keyword>
<evidence type="ECO:0000256" key="4">
    <source>
        <dbReference type="ARBA" id="ARBA00022475"/>
    </source>
</evidence>
<evidence type="ECO:0000256" key="9">
    <source>
        <dbReference type="ARBA" id="ARBA00022840"/>
    </source>
</evidence>
<dbReference type="SUPFAM" id="SSF81665">
    <property type="entry name" value="Calcium ATPase, transmembrane domain M"/>
    <property type="match status" value="1"/>
</dbReference>
<dbReference type="PANTHER" id="PTHR42861">
    <property type="entry name" value="CALCIUM-TRANSPORTING ATPASE"/>
    <property type="match status" value="1"/>
</dbReference>
<keyword evidence="3" id="KW-0813">Transport</keyword>
<dbReference type="SFLD" id="SFLDG00002">
    <property type="entry name" value="C1.7:_P-type_atpase_like"/>
    <property type="match status" value="1"/>
</dbReference>
<evidence type="ECO:0000313" key="26">
    <source>
        <dbReference type="Proteomes" id="UP001498771"/>
    </source>
</evidence>
<protein>
    <recommendedName>
        <fullName evidence="19">P-type Na(+) transporter</fullName>
        <ecNumber evidence="19">7.2.2.3</ecNumber>
    </recommendedName>
</protein>
<dbReference type="EC" id="7.2.2.3" evidence="19"/>
<dbReference type="Gene3D" id="3.40.50.1000">
    <property type="entry name" value="HAD superfamily/HAD-like"/>
    <property type="match status" value="1"/>
</dbReference>
<keyword evidence="14" id="KW-0915">Sodium</keyword>
<dbReference type="Gene3D" id="1.20.1110.10">
    <property type="entry name" value="Calcium-transporting ATPase, transmembrane domain"/>
    <property type="match status" value="2"/>
</dbReference>
<dbReference type="InterPro" id="IPR001757">
    <property type="entry name" value="P_typ_ATPase"/>
</dbReference>
<evidence type="ECO:0000256" key="1">
    <source>
        <dbReference type="ARBA" id="ARBA00001946"/>
    </source>
</evidence>
<dbReference type="NCBIfam" id="TIGR01523">
    <property type="entry name" value="ATPase-IID_K-Na"/>
    <property type="match status" value="1"/>
</dbReference>
<dbReference type="GeneID" id="90036106"/>
<dbReference type="Gene3D" id="3.40.1110.10">
    <property type="entry name" value="Calcium-transporting ATPase, cytoplasmic domain N"/>
    <property type="match status" value="1"/>
</dbReference>
<evidence type="ECO:0000256" key="6">
    <source>
        <dbReference type="ARBA" id="ARBA00022692"/>
    </source>
</evidence>
<dbReference type="Proteomes" id="UP001498771">
    <property type="component" value="Unassembled WGS sequence"/>
</dbReference>
<accession>A0ABR1FBA0</accession>
<feature type="transmembrane region" description="Helical" evidence="23">
    <location>
        <begin position="859"/>
        <end position="876"/>
    </location>
</feature>
<proteinExistence type="inferred from homology"/>
<dbReference type="SFLD" id="SFLDS00003">
    <property type="entry name" value="Haloacid_Dehalogenase"/>
    <property type="match status" value="1"/>
</dbReference>
<dbReference type="Pfam" id="PF00690">
    <property type="entry name" value="Cation_ATPase_N"/>
    <property type="match status" value="1"/>
</dbReference>
<evidence type="ECO:0000256" key="14">
    <source>
        <dbReference type="ARBA" id="ARBA00023053"/>
    </source>
</evidence>
<feature type="transmembrane region" description="Helical" evidence="23">
    <location>
        <begin position="348"/>
        <end position="369"/>
    </location>
</feature>
<name>A0ABR1FBA0_9ASCO</name>
<dbReference type="EMBL" id="JBBJBU010000001">
    <property type="protein sequence ID" value="KAK7207128.1"/>
    <property type="molecule type" value="Genomic_DNA"/>
</dbReference>
<sequence>MVDTSSSSSSEPNDPSDSSSGIRGSTHALQSLEECDSADDPPPLVAPKHHHHHHHGHALSAPPHTVAPAALAAQLDSSFELGLTEDAASARLASNGRNVLESAAGVSIWQIFFRQVSNSLTLVLLIAMALSYGTSDWIEGGVITAVICLNIGIGFVQDVKAEKTMQSLLSLSAPVATVIRSGQLVKISSQDIVVGDIVSIKVGDIVPADLRIFDGMNLECDEALLTGESLAVAKTPSITFDDASIPIGDRTNICYSSSTVTKGRGTGIVVATGMHTEVGKIAQMLKSSTPVPSSTSNDDSSSISSTSSSSSSGKAGRTASRVLGKVSDSLKKTLGLVGTPLQVKLSKFAIFLFSLAILLAIIVFSASKWQIDNDVLIYGICVAVAVIPESLIAVLTITLSVATKAMASGHVLVRKMQALEALGGVTDICSDKTGTLTQGKMITRRVWIPRLAENDDSQTTISVTDTTSPFSPVSGYLKISDRAIDPVELLSKSATDSALCIFLRALGLCNLATIEQKAAADEKSAGEWDGHGEPTEISLQVFASRFDYGRDTLQKQGWKLLAEHPFDSSIKRMSVVYESPTHDIFVFTKGAVEAVSSSLVPDSYDHDMLQAHMSSMTLDGLRVLCIAYRVLPKDCKIALDDRQQIEQELSFVGLAGLYDPPRVETRGAVLKAQAAGIKVHMLTGDHPGTARAIAHEVGILSGTMPVSQYPNAVMIAADFDKLSDTEIDAMPELPLVVARCAPATKVKMVDALHRRRAFCVMTGDGVNDSPALKRADVGIAMGLNGSDVAKDASDMILTDDDFASIVRAIEEGRRLFDNIQKFLVHLLISNISQVILLLCGLAFKDREGVSVFPLSPLEILWANMVTSSFLAMGLGMEEAQPDIMLRPPHDLHVGVFTWEVITDQFVYGITAGVLCLASFVIVIYAGNDGALGYDCNHSYNSTCDAVFRARAVSFADLSFLLLITAWEVKHFSRSIFKLDPSRHSGPFSVFPSLYYNRFLFWAVIGGFACTFPVIYIPTVNDEVFKHLGISWEWGVVAGACFIYLAVVEVWKAIKRRFGLWSGKQARFVRPSSAASPDDLEGGHAVPRDSTSSTCSSATEVSAGSSTGGFADMIAAGEGEKKADSTVIRTRTMKAKV</sequence>
<comment type="caution">
    <text evidence="25">The sequence shown here is derived from an EMBL/GenBank/DDBJ whole genome shotgun (WGS) entry which is preliminary data.</text>
</comment>
<dbReference type="SMART" id="SM00831">
    <property type="entry name" value="Cation_ATPase_N"/>
    <property type="match status" value="1"/>
</dbReference>
<keyword evidence="26" id="KW-1185">Reference proteome</keyword>
<keyword evidence="9" id="KW-0067">ATP-binding</keyword>
<comment type="similarity">
    <text evidence="18">Belongs to the cation transport ATPase (P-type) (TC 3.A.3) family. Type IID subfamily.</text>
</comment>
<comment type="catalytic activity">
    <reaction evidence="21">
        <text>Na(+)(in) + ATP + H2O = Na(+)(out) + ADP + phosphate + H(+)</text>
        <dbReference type="Rhea" id="RHEA:14633"/>
        <dbReference type="ChEBI" id="CHEBI:15377"/>
        <dbReference type="ChEBI" id="CHEBI:15378"/>
        <dbReference type="ChEBI" id="CHEBI:29101"/>
        <dbReference type="ChEBI" id="CHEBI:30616"/>
        <dbReference type="ChEBI" id="CHEBI:43474"/>
        <dbReference type="ChEBI" id="CHEBI:456216"/>
        <dbReference type="EC" id="7.2.2.3"/>
    </reaction>
    <physiologicalReaction direction="left-to-right" evidence="21">
        <dbReference type="Rhea" id="RHEA:14634"/>
    </physiologicalReaction>
</comment>
<evidence type="ECO:0000256" key="7">
    <source>
        <dbReference type="ARBA" id="ARBA00022723"/>
    </source>
</evidence>
<feature type="transmembrane region" description="Helical" evidence="23">
    <location>
        <begin position="1029"/>
        <end position="1050"/>
    </location>
</feature>
<dbReference type="InterPro" id="IPR023214">
    <property type="entry name" value="HAD_sf"/>
</dbReference>
<dbReference type="SUPFAM" id="SSF81660">
    <property type="entry name" value="Metal cation-transporting ATPase, ATP-binding domain N"/>
    <property type="match status" value="1"/>
</dbReference>
<dbReference type="SUPFAM" id="SSF81653">
    <property type="entry name" value="Calcium ATPase, transduction domain A"/>
    <property type="match status" value="1"/>
</dbReference>
<dbReference type="InterPro" id="IPR006414">
    <property type="entry name" value="P-type_ATPase_IID"/>
</dbReference>
<dbReference type="NCBIfam" id="TIGR01494">
    <property type="entry name" value="ATPase_P-type"/>
    <property type="match status" value="2"/>
</dbReference>
<evidence type="ECO:0000256" key="2">
    <source>
        <dbReference type="ARBA" id="ARBA00004651"/>
    </source>
</evidence>
<reference evidence="25 26" key="1">
    <citation type="submission" date="2024-03" db="EMBL/GenBank/DDBJ databases">
        <title>Genome-scale model development and genomic sequencing of the oleaginous clade Lipomyces.</title>
        <authorList>
            <consortium name="Lawrence Berkeley National Laboratory"/>
            <person name="Czajka J.J."/>
            <person name="Han Y."/>
            <person name="Kim J."/>
            <person name="Mondo S.J."/>
            <person name="Hofstad B.A."/>
            <person name="Robles A."/>
            <person name="Haridas S."/>
            <person name="Riley R."/>
            <person name="LaButti K."/>
            <person name="Pangilinan J."/>
            <person name="Andreopoulos W."/>
            <person name="Lipzen A."/>
            <person name="Yan J."/>
            <person name="Wang M."/>
            <person name="Ng V."/>
            <person name="Grigoriev I.V."/>
            <person name="Spatafora J.W."/>
            <person name="Magnuson J.K."/>
            <person name="Baker S.E."/>
            <person name="Pomraning K.R."/>
        </authorList>
    </citation>
    <scope>NUCLEOTIDE SEQUENCE [LARGE SCALE GENOMIC DNA]</scope>
    <source>
        <strain evidence="25 26">Phaff 52-87</strain>
    </source>
</reference>
<evidence type="ECO:0000256" key="8">
    <source>
        <dbReference type="ARBA" id="ARBA00022741"/>
    </source>
</evidence>
<keyword evidence="16 23" id="KW-0472">Membrane</keyword>
<dbReference type="InterPro" id="IPR023298">
    <property type="entry name" value="ATPase_P-typ_TM_dom_sf"/>
</dbReference>
<feature type="transmembrane region" description="Helical" evidence="23">
    <location>
        <begin position="375"/>
        <end position="402"/>
    </location>
</feature>
<comment type="subcellular location">
    <subcellularLocation>
        <location evidence="2">Cell membrane</location>
        <topology evidence="2">Multi-pass membrane protein</topology>
    </subcellularLocation>
</comment>
<feature type="transmembrane region" description="Helical" evidence="23">
    <location>
        <begin position="998"/>
        <end position="1017"/>
    </location>
</feature>
<evidence type="ECO:0000256" key="11">
    <source>
        <dbReference type="ARBA" id="ARBA00022958"/>
    </source>
</evidence>
<dbReference type="RefSeq" id="XP_064770161.1">
    <property type="nucleotide sequence ID" value="XM_064910594.1"/>
</dbReference>
<feature type="compositionally biased region" description="Low complexity" evidence="22">
    <location>
        <begin position="287"/>
        <end position="312"/>
    </location>
</feature>
<feature type="compositionally biased region" description="Low complexity" evidence="22">
    <location>
        <begin position="1"/>
        <end position="20"/>
    </location>
</feature>
<dbReference type="PROSITE" id="PS00154">
    <property type="entry name" value="ATPASE_E1_E2"/>
    <property type="match status" value="1"/>
</dbReference>
<dbReference type="InterPro" id="IPR044492">
    <property type="entry name" value="P_typ_ATPase_HD_dom"/>
</dbReference>
<dbReference type="InterPro" id="IPR006068">
    <property type="entry name" value="ATPase_P-typ_cation-transptr_C"/>
</dbReference>
<keyword evidence="15" id="KW-0406">Ion transport</keyword>
<evidence type="ECO:0000256" key="12">
    <source>
        <dbReference type="ARBA" id="ARBA00022967"/>
    </source>
</evidence>
<comment type="cofactor">
    <cofactor evidence="1">
        <name>Mg(2+)</name>
        <dbReference type="ChEBI" id="CHEBI:18420"/>
    </cofactor>
</comment>
<evidence type="ECO:0000259" key="24">
    <source>
        <dbReference type="SMART" id="SM00831"/>
    </source>
</evidence>
<dbReference type="PRINTS" id="PR00119">
    <property type="entry name" value="CATATPASE"/>
</dbReference>
<feature type="transmembrane region" description="Helical" evidence="23">
    <location>
        <begin position="111"/>
        <end position="131"/>
    </location>
</feature>
<comment type="catalytic activity">
    <reaction evidence="20">
        <text>K(+)(in) + ATP + H2O = K(+)(out) + ADP + phosphate + H(+)</text>
        <dbReference type="Rhea" id="RHEA:75815"/>
        <dbReference type="ChEBI" id="CHEBI:15377"/>
        <dbReference type="ChEBI" id="CHEBI:15378"/>
        <dbReference type="ChEBI" id="CHEBI:29103"/>
        <dbReference type="ChEBI" id="CHEBI:30616"/>
        <dbReference type="ChEBI" id="CHEBI:43474"/>
        <dbReference type="ChEBI" id="CHEBI:456216"/>
    </reaction>
</comment>
<dbReference type="Gene3D" id="2.70.150.10">
    <property type="entry name" value="Calcium-transporting ATPase, cytoplasmic transduction domain A"/>
    <property type="match status" value="2"/>
</dbReference>
<dbReference type="SUPFAM" id="SSF56784">
    <property type="entry name" value="HAD-like"/>
    <property type="match status" value="1"/>
</dbReference>
<evidence type="ECO:0000256" key="18">
    <source>
        <dbReference type="ARBA" id="ARBA00035017"/>
    </source>
</evidence>
<feature type="region of interest" description="Disordered" evidence="22">
    <location>
        <begin position="1"/>
        <end position="62"/>
    </location>
</feature>
<keyword evidence="6 23" id="KW-0812">Transmembrane</keyword>
<keyword evidence="4" id="KW-1003">Cell membrane</keyword>
<feature type="region of interest" description="Disordered" evidence="22">
    <location>
        <begin position="1071"/>
        <end position="1109"/>
    </location>
</feature>
<evidence type="ECO:0000313" key="25">
    <source>
        <dbReference type="EMBL" id="KAK7207128.1"/>
    </source>
</evidence>
<dbReference type="Pfam" id="PF00689">
    <property type="entry name" value="Cation_ATPase_C"/>
    <property type="match status" value="1"/>
</dbReference>
<dbReference type="InterPro" id="IPR036412">
    <property type="entry name" value="HAD-like_sf"/>
</dbReference>
<feature type="region of interest" description="Disordered" evidence="22">
    <location>
        <begin position="287"/>
        <end position="316"/>
    </location>
</feature>
<organism evidence="25 26">
    <name type="scientific">Myxozyma melibiosi</name>
    <dbReference type="NCBI Taxonomy" id="54550"/>
    <lineage>
        <taxon>Eukaryota</taxon>
        <taxon>Fungi</taxon>
        <taxon>Dikarya</taxon>
        <taxon>Ascomycota</taxon>
        <taxon>Saccharomycotina</taxon>
        <taxon>Lipomycetes</taxon>
        <taxon>Lipomycetales</taxon>
        <taxon>Lipomycetaceae</taxon>
        <taxon>Myxozyma</taxon>
    </lineage>
</organism>
<evidence type="ECO:0000256" key="15">
    <source>
        <dbReference type="ARBA" id="ARBA00023065"/>
    </source>
</evidence>
<gene>
    <name evidence="25" type="ORF">BZA70DRAFT_243307</name>
</gene>
<dbReference type="Pfam" id="PF08282">
    <property type="entry name" value="Hydrolase_3"/>
    <property type="match status" value="1"/>
</dbReference>
<dbReference type="InterPro" id="IPR018303">
    <property type="entry name" value="ATPase_P-typ_P_site"/>
</dbReference>
<evidence type="ECO:0000256" key="13">
    <source>
        <dbReference type="ARBA" id="ARBA00022989"/>
    </source>
</evidence>
<dbReference type="InterPro" id="IPR008250">
    <property type="entry name" value="ATPase_P-typ_transduc_dom_A_sf"/>
</dbReference>
<evidence type="ECO:0000256" key="19">
    <source>
        <dbReference type="ARBA" id="ARBA00035029"/>
    </source>
</evidence>
<feature type="transmembrane region" description="Helical" evidence="23">
    <location>
        <begin position="137"/>
        <end position="156"/>
    </location>
</feature>
<feature type="transmembrane region" description="Helical" evidence="23">
    <location>
        <begin position="945"/>
        <end position="968"/>
    </location>
</feature>
<keyword evidence="10" id="KW-0460">Magnesium</keyword>
<evidence type="ECO:0000256" key="16">
    <source>
        <dbReference type="ARBA" id="ARBA00023136"/>
    </source>
</evidence>
<feature type="transmembrane region" description="Helical" evidence="23">
    <location>
        <begin position="822"/>
        <end position="843"/>
    </location>
</feature>